<name>A0ABV1LP37_9BURK</name>
<keyword evidence="2" id="KW-1185">Reference proteome</keyword>
<organism evidence="1 2">
    <name type="scientific">Paraburkholderia acidicola</name>
    <dbReference type="NCBI Taxonomy" id="1912599"/>
    <lineage>
        <taxon>Bacteria</taxon>
        <taxon>Pseudomonadati</taxon>
        <taxon>Pseudomonadota</taxon>
        <taxon>Betaproteobacteria</taxon>
        <taxon>Burkholderiales</taxon>
        <taxon>Burkholderiaceae</taxon>
        <taxon>Paraburkholderia</taxon>
    </lineage>
</organism>
<comment type="caution">
    <text evidence="1">The sequence shown here is derived from an EMBL/GenBank/DDBJ whole genome shotgun (WGS) entry which is preliminary data.</text>
</comment>
<dbReference type="Proteomes" id="UP001469089">
    <property type="component" value="Unassembled WGS sequence"/>
</dbReference>
<proteinExistence type="predicted"/>
<dbReference type="EMBL" id="JAOALG010000001">
    <property type="protein sequence ID" value="MEQ5840510.1"/>
    <property type="molecule type" value="Genomic_DNA"/>
</dbReference>
<protein>
    <submittedName>
        <fullName evidence="1">Uncharacterized protein</fullName>
    </submittedName>
</protein>
<reference evidence="1 2" key="1">
    <citation type="journal article" date="2024" name="Chem. Sci.">
        <title>Discovery of a lagriamide polyketide by integrated genome mining, isotopic labeling, and untargeted metabolomics.</title>
        <authorList>
            <person name="Fergusson C.H."/>
            <person name="Saulog J."/>
            <person name="Paulo B.S."/>
            <person name="Wilson D.M."/>
            <person name="Liu D.Y."/>
            <person name="Morehouse N.J."/>
            <person name="Waterworth S."/>
            <person name="Barkei J."/>
            <person name="Gray C.A."/>
            <person name="Kwan J.C."/>
            <person name="Eustaquio A.S."/>
            <person name="Linington R.G."/>
        </authorList>
    </citation>
    <scope>NUCLEOTIDE SEQUENCE [LARGE SCALE GENOMIC DNA]</scope>
    <source>
        <strain evidence="1 2">RL17-338-BIF-B</strain>
    </source>
</reference>
<evidence type="ECO:0000313" key="2">
    <source>
        <dbReference type="Proteomes" id="UP001469089"/>
    </source>
</evidence>
<accession>A0ABV1LP37</accession>
<dbReference type="RefSeq" id="WP_349542677.1">
    <property type="nucleotide sequence ID" value="NZ_JAOALG010000001.1"/>
</dbReference>
<sequence length="109" mass="12528">MKMPQNETIVLDMAGNTCAVWTDVPDHFQVLRSLGFVSNGDRWVRPIADATDRQRLMQIMIEMKAIFSAGRDWSPQELADHFRATGVISGSYRLISWQGPDRYRIDENQ</sequence>
<evidence type="ECO:0000313" key="1">
    <source>
        <dbReference type="EMBL" id="MEQ5840510.1"/>
    </source>
</evidence>
<gene>
    <name evidence="1" type="ORF">N0A02_13850</name>
</gene>